<dbReference type="EMBL" id="KQ086105">
    <property type="protein sequence ID" value="KLO08133.1"/>
    <property type="molecule type" value="Genomic_DNA"/>
</dbReference>
<feature type="region of interest" description="Disordered" evidence="1">
    <location>
        <begin position="1"/>
        <end position="22"/>
    </location>
</feature>
<proteinExistence type="predicted"/>
<protein>
    <submittedName>
        <fullName evidence="2">Uncharacterized protein</fullName>
    </submittedName>
</protein>
<dbReference type="AlphaFoldDB" id="A0A0H2RF13"/>
<sequence length="263" mass="29555">MYMSHSAISSSSTISSNDTASNIAGPGRNLGRFYDFAGKALERRLRSITRKLEKINTASYEPSQGLTENDALSLSSYSTNFTRSNLPGPGRNLGQLYEFLGSRLEMRASKVAEKRFNRGPDNYFKEISASRKKGKYKYSDEDEYSSLLGQKDLVKACQVLVVYASSSVPKNQYAALRHIVALSCEDEGLRRLFLNSGLVDYLESFDPNIIYYRDLSVRDAVISSSRKVLVCMRETQLFAIAKELDTFPLDIQRFEIGTLKSHS</sequence>
<evidence type="ECO:0000256" key="1">
    <source>
        <dbReference type="SAM" id="MobiDB-lite"/>
    </source>
</evidence>
<dbReference type="InParanoid" id="A0A0H2RF13"/>
<accession>A0A0H2RF13</accession>
<dbReference type="OrthoDB" id="3066495at2759"/>
<organism evidence="2 3">
    <name type="scientific">Schizopora paradoxa</name>
    <dbReference type="NCBI Taxonomy" id="27342"/>
    <lineage>
        <taxon>Eukaryota</taxon>
        <taxon>Fungi</taxon>
        <taxon>Dikarya</taxon>
        <taxon>Basidiomycota</taxon>
        <taxon>Agaricomycotina</taxon>
        <taxon>Agaricomycetes</taxon>
        <taxon>Hymenochaetales</taxon>
        <taxon>Schizoporaceae</taxon>
        <taxon>Schizopora</taxon>
    </lineage>
</organism>
<name>A0A0H2RF13_9AGAM</name>
<keyword evidence="3" id="KW-1185">Reference proteome</keyword>
<evidence type="ECO:0000313" key="3">
    <source>
        <dbReference type="Proteomes" id="UP000053477"/>
    </source>
</evidence>
<dbReference type="Proteomes" id="UP000053477">
    <property type="component" value="Unassembled WGS sequence"/>
</dbReference>
<gene>
    <name evidence="2" type="ORF">SCHPADRAFT_621500</name>
</gene>
<evidence type="ECO:0000313" key="2">
    <source>
        <dbReference type="EMBL" id="KLO08133.1"/>
    </source>
</evidence>
<reference evidence="2 3" key="1">
    <citation type="submission" date="2015-04" db="EMBL/GenBank/DDBJ databases">
        <title>Complete genome sequence of Schizopora paradoxa KUC8140, a cosmopolitan wood degrader in East Asia.</title>
        <authorList>
            <consortium name="DOE Joint Genome Institute"/>
            <person name="Min B."/>
            <person name="Park H."/>
            <person name="Jang Y."/>
            <person name="Kim J.-J."/>
            <person name="Kim K.H."/>
            <person name="Pangilinan J."/>
            <person name="Lipzen A."/>
            <person name="Riley R."/>
            <person name="Grigoriev I.V."/>
            <person name="Spatafora J.W."/>
            <person name="Choi I.-G."/>
        </authorList>
    </citation>
    <scope>NUCLEOTIDE SEQUENCE [LARGE SCALE GENOMIC DNA]</scope>
    <source>
        <strain evidence="2 3">KUC8140</strain>
    </source>
</reference>